<reference evidence="1" key="2">
    <citation type="submission" date="2022-01" db="EMBL/GenBank/DDBJ databases">
        <authorList>
            <person name="Yamashiro T."/>
            <person name="Shiraishi A."/>
            <person name="Satake H."/>
            <person name="Nakayama K."/>
        </authorList>
    </citation>
    <scope>NUCLEOTIDE SEQUENCE</scope>
</reference>
<accession>A0ABQ5BTK2</accession>
<gene>
    <name evidence="1" type="ORF">Tco_0875918</name>
</gene>
<proteinExistence type="predicted"/>
<dbReference type="EMBL" id="BQNB010013537">
    <property type="protein sequence ID" value="GJT17212.1"/>
    <property type="molecule type" value="Genomic_DNA"/>
</dbReference>
<name>A0ABQ5BTK2_9ASTR</name>
<dbReference type="Proteomes" id="UP001151760">
    <property type="component" value="Unassembled WGS sequence"/>
</dbReference>
<evidence type="ECO:0000313" key="2">
    <source>
        <dbReference type="Proteomes" id="UP001151760"/>
    </source>
</evidence>
<evidence type="ECO:0008006" key="3">
    <source>
        <dbReference type="Google" id="ProtNLM"/>
    </source>
</evidence>
<keyword evidence="2" id="KW-1185">Reference proteome</keyword>
<protein>
    <recommendedName>
        <fullName evidence="3">Copia protein</fullName>
    </recommendedName>
</protein>
<dbReference type="CDD" id="cd09272">
    <property type="entry name" value="RNase_HI_RT_Ty1"/>
    <property type="match status" value="1"/>
</dbReference>
<organism evidence="1 2">
    <name type="scientific">Tanacetum coccineum</name>
    <dbReference type="NCBI Taxonomy" id="301880"/>
    <lineage>
        <taxon>Eukaryota</taxon>
        <taxon>Viridiplantae</taxon>
        <taxon>Streptophyta</taxon>
        <taxon>Embryophyta</taxon>
        <taxon>Tracheophyta</taxon>
        <taxon>Spermatophyta</taxon>
        <taxon>Magnoliopsida</taxon>
        <taxon>eudicotyledons</taxon>
        <taxon>Gunneridae</taxon>
        <taxon>Pentapetalae</taxon>
        <taxon>asterids</taxon>
        <taxon>campanulids</taxon>
        <taxon>Asterales</taxon>
        <taxon>Asteraceae</taxon>
        <taxon>Asteroideae</taxon>
        <taxon>Anthemideae</taxon>
        <taxon>Anthemidinae</taxon>
        <taxon>Tanacetum</taxon>
    </lineage>
</organism>
<comment type="caution">
    <text evidence="1">The sequence shown here is derived from an EMBL/GenBank/DDBJ whole genome shotgun (WGS) entry which is preliminary data.</text>
</comment>
<evidence type="ECO:0000313" key="1">
    <source>
        <dbReference type="EMBL" id="GJT17212.1"/>
    </source>
</evidence>
<reference evidence="1" key="1">
    <citation type="journal article" date="2022" name="Int. J. Mol. Sci.">
        <title>Draft Genome of Tanacetum Coccineum: Genomic Comparison of Closely Related Tanacetum-Family Plants.</title>
        <authorList>
            <person name="Yamashiro T."/>
            <person name="Shiraishi A."/>
            <person name="Nakayama K."/>
            <person name="Satake H."/>
        </authorList>
    </citation>
    <scope>NUCLEOTIDE SEQUENCE</scope>
</reference>
<sequence length="119" mass="13672">MSKECNWTSVKQSLITSSMMEAEFIACYEATSQALWLRNFISGLRIVDTIYRPLKIFCDNLATVFFSKNNKSGTDSKHIDINYLKVRDHVERKEVSIVQINTESMIADPMTKELPAKVF</sequence>